<evidence type="ECO:0000256" key="16">
    <source>
        <dbReference type="RuleBase" id="RU003692"/>
    </source>
</evidence>
<comment type="catalytic activity">
    <reaction evidence="12 16">
        <text>N(6)-[(R)-dihydrolipoyl]-L-lysyl-[protein] + NAD(+) = N(6)-[(R)-lipoyl]-L-lysyl-[protein] + NADH + H(+)</text>
        <dbReference type="Rhea" id="RHEA:15045"/>
        <dbReference type="Rhea" id="RHEA-COMP:10474"/>
        <dbReference type="Rhea" id="RHEA-COMP:10475"/>
        <dbReference type="ChEBI" id="CHEBI:15378"/>
        <dbReference type="ChEBI" id="CHEBI:57540"/>
        <dbReference type="ChEBI" id="CHEBI:57945"/>
        <dbReference type="ChEBI" id="CHEBI:83099"/>
        <dbReference type="ChEBI" id="CHEBI:83100"/>
        <dbReference type="EC" id="1.8.1.4"/>
    </reaction>
</comment>
<feature type="binding site" evidence="14">
    <location>
        <begin position="423"/>
        <end position="426"/>
    </location>
    <ligand>
        <name>FAD</name>
        <dbReference type="ChEBI" id="CHEBI:57692"/>
    </ligand>
</feature>
<evidence type="ECO:0000256" key="9">
    <source>
        <dbReference type="ARBA" id="ARBA00023027"/>
    </source>
</evidence>
<dbReference type="PROSITE" id="PS00076">
    <property type="entry name" value="PYRIDINE_REDOX_1"/>
    <property type="match status" value="1"/>
</dbReference>
<dbReference type="InterPro" id="IPR016156">
    <property type="entry name" value="FAD/NAD-linked_Rdtase_dimer_sf"/>
</dbReference>
<keyword evidence="19" id="KW-1185">Reference proteome</keyword>
<feature type="binding site" evidence="14">
    <location>
        <position position="155"/>
    </location>
    <ligand>
        <name>FAD</name>
        <dbReference type="ChEBI" id="CHEBI:57692"/>
    </ligand>
</feature>
<dbReference type="SUPFAM" id="SSF51230">
    <property type="entry name" value="Single hybrid motif"/>
    <property type="match status" value="1"/>
</dbReference>
<reference evidence="18 19" key="1">
    <citation type="submission" date="2016-10" db="EMBL/GenBank/DDBJ databases">
        <authorList>
            <person name="de Groot N.N."/>
        </authorList>
    </citation>
    <scope>NUCLEOTIDE SEQUENCE [LARGE SCALE GENOMIC DNA]</scope>
    <source>
        <strain evidence="18">MBHS1</strain>
    </source>
</reference>
<name>A0A1H6FE24_9GAMM</name>
<dbReference type="Proteomes" id="UP000236724">
    <property type="component" value="Unassembled WGS sequence"/>
</dbReference>
<dbReference type="AlphaFoldDB" id="A0A1H6FE24"/>
<evidence type="ECO:0000256" key="2">
    <source>
        <dbReference type="ARBA" id="ARBA00007532"/>
    </source>
</evidence>
<dbReference type="FunFam" id="3.30.390.30:FF:000001">
    <property type="entry name" value="Dihydrolipoyl dehydrogenase"/>
    <property type="match status" value="1"/>
</dbReference>
<dbReference type="PRINTS" id="PR00411">
    <property type="entry name" value="PNDRDTASEI"/>
</dbReference>
<feature type="binding site" evidence="14">
    <location>
        <position position="417"/>
    </location>
    <ligand>
        <name>FAD</name>
        <dbReference type="ChEBI" id="CHEBI:57692"/>
    </ligand>
</feature>
<dbReference type="InterPro" id="IPR001100">
    <property type="entry name" value="Pyr_nuc-diS_OxRdtase"/>
</dbReference>
<dbReference type="Pfam" id="PF02852">
    <property type="entry name" value="Pyr_redox_dim"/>
    <property type="match status" value="1"/>
</dbReference>
<dbReference type="CDD" id="cd06849">
    <property type="entry name" value="lipoyl_domain"/>
    <property type="match status" value="1"/>
</dbReference>
<dbReference type="PANTHER" id="PTHR22912:SF160">
    <property type="entry name" value="DIHYDROLIPOYL DEHYDROGENASE"/>
    <property type="match status" value="1"/>
</dbReference>
<evidence type="ECO:0000256" key="5">
    <source>
        <dbReference type="ARBA" id="ARBA00022630"/>
    </source>
</evidence>
<evidence type="ECO:0000259" key="17">
    <source>
        <dbReference type="PROSITE" id="PS50968"/>
    </source>
</evidence>
<evidence type="ECO:0000256" key="3">
    <source>
        <dbReference type="ARBA" id="ARBA00012608"/>
    </source>
</evidence>
<evidence type="ECO:0000256" key="1">
    <source>
        <dbReference type="ARBA" id="ARBA00001938"/>
    </source>
</evidence>
<dbReference type="Pfam" id="PF07992">
    <property type="entry name" value="Pyr_redox_2"/>
    <property type="match status" value="1"/>
</dbReference>
<organism evidence="18 19">
    <name type="scientific">Candidatus Venteria ishoeyi</name>
    <dbReference type="NCBI Taxonomy" id="1899563"/>
    <lineage>
        <taxon>Bacteria</taxon>
        <taxon>Pseudomonadati</taxon>
        <taxon>Pseudomonadota</taxon>
        <taxon>Gammaproteobacteria</taxon>
        <taxon>Thiotrichales</taxon>
        <taxon>Thiotrichaceae</taxon>
        <taxon>Venteria</taxon>
    </lineage>
</organism>
<keyword evidence="7 14" id="KW-0274">FAD</keyword>
<dbReference type="NCBIfam" id="TIGR01350">
    <property type="entry name" value="lipoamide_DH"/>
    <property type="match status" value="1"/>
</dbReference>
<comment type="miscellaneous">
    <text evidence="16">The active site is a redox-active disulfide bond.</text>
</comment>
<keyword evidence="6" id="KW-0450">Lipoyl</keyword>
<comment type="similarity">
    <text evidence="2 16">Belongs to the class-I pyridine nucleotide-disulfide oxidoreductase family.</text>
</comment>
<dbReference type="Gene3D" id="2.40.50.100">
    <property type="match status" value="1"/>
</dbReference>
<keyword evidence="5 16" id="KW-0285">Flavoprotein</keyword>
<dbReference type="InterPro" id="IPR006258">
    <property type="entry name" value="Lipoamide_DH"/>
</dbReference>
<dbReference type="InterPro" id="IPR036188">
    <property type="entry name" value="FAD/NAD-bd_sf"/>
</dbReference>
<dbReference type="GO" id="GO:0050660">
    <property type="term" value="F:flavin adenine dinucleotide binding"/>
    <property type="evidence" value="ECO:0007669"/>
    <property type="project" value="InterPro"/>
</dbReference>
<evidence type="ECO:0000256" key="10">
    <source>
        <dbReference type="ARBA" id="ARBA00023157"/>
    </source>
</evidence>
<dbReference type="InterPro" id="IPR012999">
    <property type="entry name" value="Pyr_OxRdtase_I_AS"/>
</dbReference>
<dbReference type="InterPro" id="IPR000089">
    <property type="entry name" value="Biotin_lipoyl"/>
</dbReference>
<evidence type="ECO:0000256" key="14">
    <source>
        <dbReference type="PIRSR" id="PIRSR000350-3"/>
    </source>
</evidence>
<dbReference type="SUPFAM" id="SSF55424">
    <property type="entry name" value="FAD/NAD-linked reductases, dimerisation (C-terminal) domain"/>
    <property type="match status" value="1"/>
</dbReference>
<evidence type="ECO:0000256" key="13">
    <source>
        <dbReference type="PIRSR" id="PIRSR000350-2"/>
    </source>
</evidence>
<proteinExistence type="inferred from homology"/>
<gene>
    <name evidence="18" type="primary">lpdA</name>
    <name evidence="18" type="ORF">MBHS_03545</name>
</gene>
<evidence type="ECO:0000256" key="15">
    <source>
        <dbReference type="PIRSR" id="PIRSR000350-4"/>
    </source>
</evidence>
<feature type="binding site" evidence="14">
    <location>
        <begin position="283"/>
        <end position="290"/>
    </location>
    <ligand>
        <name>NAD(+)</name>
        <dbReference type="ChEBI" id="CHEBI:57540"/>
    </ligand>
</feature>
<protein>
    <recommendedName>
        <fullName evidence="4 16">Dihydrolipoyl dehydrogenase</fullName>
        <ecNumber evidence="3 16">1.8.1.4</ecNumber>
    </recommendedName>
</protein>
<evidence type="ECO:0000313" key="18">
    <source>
        <dbReference type="EMBL" id="SEH07661.1"/>
    </source>
</evidence>
<dbReference type="OrthoDB" id="9800167at2"/>
<keyword evidence="8 16" id="KW-0560">Oxidoreductase</keyword>
<feature type="binding site" evidence="14">
    <location>
        <position position="376"/>
    </location>
    <ligand>
        <name>NAD(+)</name>
        <dbReference type="ChEBI" id="CHEBI:57540"/>
    </ligand>
</feature>
<dbReference type="Gene3D" id="3.30.390.30">
    <property type="match status" value="1"/>
</dbReference>
<evidence type="ECO:0000313" key="19">
    <source>
        <dbReference type="Proteomes" id="UP000236724"/>
    </source>
</evidence>
<dbReference type="InterPro" id="IPR003016">
    <property type="entry name" value="2-oxoA_DH_lipoyl-BS"/>
</dbReference>
<feature type="domain" description="Lipoyl-binding" evidence="17">
    <location>
        <begin position="4"/>
        <end position="78"/>
    </location>
</feature>
<dbReference type="PROSITE" id="PS00189">
    <property type="entry name" value="LIPOYL"/>
    <property type="match status" value="1"/>
</dbReference>
<evidence type="ECO:0000256" key="8">
    <source>
        <dbReference type="ARBA" id="ARBA00023002"/>
    </source>
</evidence>
<keyword evidence="14" id="KW-0547">Nucleotide-binding</keyword>
<dbReference type="Pfam" id="PF00364">
    <property type="entry name" value="Biotin_lipoyl"/>
    <property type="match status" value="1"/>
</dbReference>
<dbReference type="GO" id="GO:0006103">
    <property type="term" value="P:2-oxoglutarate metabolic process"/>
    <property type="evidence" value="ECO:0007669"/>
    <property type="project" value="TreeGrafter"/>
</dbReference>
<dbReference type="EC" id="1.8.1.4" evidence="3 16"/>
<evidence type="ECO:0000256" key="4">
    <source>
        <dbReference type="ARBA" id="ARBA00016961"/>
    </source>
</evidence>
<feature type="binding site" evidence="14">
    <location>
        <position position="218"/>
    </location>
    <ligand>
        <name>FAD</name>
        <dbReference type="ChEBI" id="CHEBI:57692"/>
    </ligand>
</feature>
<dbReference type="PRINTS" id="PR00368">
    <property type="entry name" value="FADPNR"/>
</dbReference>
<dbReference type="PROSITE" id="PS50968">
    <property type="entry name" value="BIOTINYL_LIPOYL"/>
    <property type="match status" value="1"/>
</dbReference>
<dbReference type="InterPro" id="IPR004099">
    <property type="entry name" value="Pyr_nucl-diS_OxRdtase_dimer"/>
</dbReference>
<comment type="cofactor">
    <cofactor evidence="1">
        <name>(R)-lipoate</name>
        <dbReference type="ChEBI" id="CHEBI:83088"/>
    </cofactor>
</comment>
<keyword evidence="9 14" id="KW-0520">NAD</keyword>
<dbReference type="RefSeq" id="WP_103921291.1">
    <property type="nucleotide sequence ID" value="NZ_FMSV02000537.1"/>
</dbReference>
<keyword evidence="11 16" id="KW-0676">Redox-active center</keyword>
<dbReference type="PIRSF" id="PIRSF000350">
    <property type="entry name" value="Mercury_reductase_MerA"/>
    <property type="match status" value="1"/>
</dbReference>
<comment type="cofactor">
    <cofactor evidence="14 16">
        <name>FAD</name>
        <dbReference type="ChEBI" id="CHEBI:57692"/>
    </cofactor>
    <text evidence="14 16">Binds 1 FAD per subunit.</text>
</comment>
<dbReference type="GO" id="GO:0004148">
    <property type="term" value="F:dihydrolipoyl dehydrogenase (NADH) activity"/>
    <property type="evidence" value="ECO:0007669"/>
    <property type="project" value="UniProtKB-EC"/>
</dbReference>
<dbReference type="EMBL" id="FMSV02000537">
    <property type="protein sequence ID" value="SEH07661.1"/>
    <property type="molecule type" value="Genomic_DNA"/>
</dbReference>
<sequence>MSTIVEVRVPDIGDFKDVEIIEIFAQAGDALSLEDSIVTLESDKSAMEIPTPYAGKVEEVLVKLGDQVSQGMPLLTMSIEKQVEAASAAPASAATSATASKQNTDLQADVVVLGAGPGGYTAAFRAADLGKKVVLVERYASLGGVCLNVGCIPSKALLHVAQVVNESQEMAEHGVQFAKPDINLDTLRGWKQKVVKRLTGGLGNLAKQRKVTVVQGEGQFISAKQLRVENESGAQVIGFEHAIIAAGSQATKIPGFPYDDERLMDSTDALELAEVPKNMLVVGGGIIGLEMATVYDALGMGDCKVSIVELSGDLIPGCDRDLVRPLQKRISKRYEAIYLNTRVTAIESQAEGLKVSFEGDKAPESAVYDRVLVAVGRRPNGPRIGAENAGIEVNDMGFIPVDTQMRTNIPHIFAIGDIVDNPMLAHKAVHQAKVAAEVICGHDKVVFDAAIPSVAYTDPEIAWMGVTETEAKAQGIAYEKGSFPWAASGRSLSIGRDEGLTKLLFDRDTKRLIGGGLVGTNAGELLAEVMLAYEMGADVEDIGLTMHAHPTLSETVNLAAEMASGTITDLYAPRRKPW</sequence>
<dbReference type="SUPFAM" id="SSF51905">
    <property type="entry name" value="FAD/NAD(P)-binding domain"/>
    <property type="match status" value="1"/>
</dbReference>
<dbReference type="InterPro" id="IPR023753">
    <property type="entry name" value="FAD/NAD-binding_dom"/>
</dbReference>
<feature type="disulfide bond" description="Redox-active" evidence="15">
    <location>
        <begin position="146"/>
        <end position="151"/>
    </location>
</feature>
<dbReference type="InterPro" id="IPR050151">
    <property type="entry name" value="Class-I_Pyr_Nuc-Dis_Oxidored"/>
</dbReference>
<dbReference type="Gene3D" id="3.50.50.60">
    <property type="entry name" value="FAD/NAD(P)-binding domain"/>
    <property type="match status" value="2"/>
</dbReference>
<accession>A0A1H6FE24</accession>
<dbReference type="PANTHER" id="PTHR22912">
    <property type="entry name" value="DISULFIDE OXIDOREDUCTASE"/>
    <property type="match status" value="1"/>
</dbReference>
<keyword evidence="10" id="KW-1015">Disulfide bond</keyword>
<feature type="active site" description="Proton acceptor" evidence="13">
    <location>
        <position position="549"/>
    </location>
</feature>
<evidence type="ECO:0000256" key="11">
    <source>
        <dbReference type="ARBA" id="ARBA00023284"/>
    </source>
</evidence>
<evidence type="ECO:0000256" key="7">
    <source>
        <dbReference type="ARBA" id="ARBA00022827"/>
    </source>
</evidence>
<feature type="binding site" evidence="14">
    <location>
        <position position="309"/>
    </location>
    <ligand>
        <name>NAD(+)</name>
        <dbReference type="ChEBI" id="CHEBI:57540"/>
    </ligand>
</feature>
<dbReference type="InterPro" id="IPR011053">
    <property type="entry name" value="Single_hybrid_motif"/>
</dbReference>
<evidence type="ECO:0000256" key="12">
    <source>
        <dbReference type="ARBA" id="ARBA00049187"/>
    </source>
</evidence>
<evidence type="ECO:0000256" key="6">
    <source>
        <dbReference type="ARBA" id="ARBA00022823"/>
    </source>
</evidence>